<feature type="signal peptide" evidence="1">
    <location>
        <begin position="1"/>
        <end position="25"/>
    </location>
</feature>
<name>A0A0V1KK88_9BILA</name>
<keyword evidence="3" id="KW-1185">Reference proteome</keyword>
<dbReference type="OrthoDB" id="10428534at2759"/>
<comment type="caution">
    <text evidence="2">The sequence shown here is derived from an EMBL/GenBank/DDBJ whole genome shotgun (WGS) entry which is preliminary data.</text>
</comment>
<gene>
    <name evidence="2" type="ORF">T02_11491</name>
</gene>
<evidence type="ECO:0000256" key="1">
    <source>
        <dbReference type="SAM" id="SignalP"/>
    </source>
</evidence>
<proteinExistence type="predicted"/>
<protein>
    <recommendedName>
        <fullName evidence="4">Secreted protein</fullName>
    </recommendedName>
</protein>
<reference evidence="2 3" key="1">
    <citation type="submission" date="2015-05" db="EMBL/GenBank/DDBJ databases">
        <title>Evolution of Trichinella species and genotypes.</title>
        <authorList>
            <person name="Korhonen P.K."/>
            <person name="Edoardo P."/>
            <person name="Giuseppe L.R."/>
            <person name="Gasser R.B."/>
        </authorList>
    </citation>
    <scope>NUCLEOTIDE SEQUENCE [LARGE SCALE GENOMIC DNA]</scope>
    <source>
        <strain evidence="2">ISS10</strain>
    </source>
</reference>
<dbReference type="EMBL" id="JYDW01000585">
    <property type="protein sequence ID" value="KRZ47739.1"/>
    <property type="molecule type" value="Genomic_DNA"/>
</dbReference>
<accession>A0A0V1KK88</accession>
<organism evidence="2 3">
    <name type="scientific">Trichinella nativa</name>
    <dbReference type="NCBI Taxonomy" id="6335"/>
    <lineage>
        <taxon>Eukaryota</taxon>
        <taxon>Metazoa</taxon>
        <taxon>Ecdysozoa</taxon>
        <taxon>Nematoda</taxon>
        <taxon>Enoplea</taxon>
        <taxon>Dorylaimia</taxon>
        <taxon>Trichinellida</taxon>
        <taxon>Trichinellidae</taxon>
        <taxon>Trichinella</taxon>
    </lineage>
</organism>
<sequence length="83" mass="9475">MDFFYVIVVLSILPMKLVLLNLYEGQSLNACSCSAEFCKLRQELYRKPFLIVIIEPFPTFFWCHEPGAAEDIDDSLIRLGTAA</sequence>
<dbReference type="Proteomes" id="UP000054721">
    <property type="component" value="Unassembled WGS sequence"/>
</dbReference>
<feature type="chain" id="PRO_5006881039" description="Secreted protein" evidence="1">
    <location>
        <begin position="26"/>
        <end position="83"/>
    </location>
</feature>
<dbReference type="AlphaFoldDB" id="A0A0V1KK88"/>
<evidence type="ECO:0000313" key="2">
    <source>
        <dbReference type="EMBL" id="KRZ47739.1"/>
    </source>
</evidence>
<evidence type="ECO:0008006" key="4">
    <source>
        <dbReference type="Google" id="ProtNLM"/>
    </source>
</evidence>
<keyword evidence="1" id="KW-0732">Signal</keyword>
<evidence type="ECO:0000313" key="3">
    <source>
        <dbReference type="Proteomes" id="UP000054721"/>
    </source>
</evidence>